<dbReference type="PROSITE" id="PS51746">
    <property type="entry name" value="PPM_2"/>
    <property type="match status" value="1"/>
</dbReference>
<dbReference type="SMART" id="SM00332">
    <property type="entry name" value="PP2Cc"/>
    <property type="match status" value="1"/>
</dbReference>
<reference evidence="2 3" key="1">
    <citation type="submission" date="2019-01" db="EMBL/GenBank/DDBJ databases">
        <title>Lactibacter flavus gen. nov., sp. nov., a novel bacterium of the family Propionibacteriaceae isolated from raw milk and dairy products.</title>
        <authorList>
            <person name="Huptas C."/>
            <person name="Wenning M."/>
            <person name="Breitenwieser F."/>
            <person name="Doll E."/>
            <person name="Von Neubeck M."/>
            <person name="Busse H.-J."/>
            <person name="Scherer S."/>
        </authorList>
    </citation>
    <scope>NUCLEOTIDE SEQUENCE [LARGE SCALE GENOMIC DNA]</scope>
    <source>
        <strain evidence="2 3">KCTC 33808</strain>
    </source>
</reference>
<feature type="domain" description="PPM-type phosphatase" evidence="1">
    <location>
        <begin position="5"/>
        <end position="238"/>
    </location>
</feature>
<evidence type="ECO:0000259" key="1">
    <source>
        <dbReference type="PROSITE" id="PS51746"/>
    </source>
</evidence>
<dbReference type="InterPro" id="IPR036457">
    <property type="entry name" value="PPM-type-like_dom_sf"/>
</dbReference>
<dbReference type="Gene3D" id="3.60.40.10">
    <property type="entry name" value="PPM-type phosphatase domain"/>
    <property type="match status" value="1"/>
</dbReference>
<dbReference type="Pfam" id="PF13672">
    <property type="entry name" value="PP2C_2"/>
    <property type="match status" value="1"/>
</dbReference>
<keyword evidence="3" id="KW-1185">Reference proteome</keyword>
<sequence length="257" mass="26958">MLTVTSGHRSDVGRVRHHNEDSVLVGQRLWAVADGMGGHAAGDIASALVIEGLRPLDEKDDLRPADLVDALHAVNDRILAHGHDNPAVRGLGSTVTGLALVAVAGAAHWAVFNVGDSRVYREADGALARATVDHSEAEELLLEGVITAEQARTHRARNIVTRSLGQPDTPQVDLWLLPQTHGERFLICSDGLNGELTDDAIHALLAAHPDPDQAAARLVAAALEGGGRDNVTAIVLNVEGAASDPGNTNPRPTEVPA</sequence>
<dbReference type="RefSeq" id="WP_131168713.1">
    <property type="nucleotide sequence ID" value="NZ_SDMQ01000010.1"/>
</dbReference>
<name>A0A4Q9KDS8_9ACTN</name>
<accession>A0A4Q9KDS8</accession>
<dbReference type="CDD" id="cd00143">
    <property type="entry name" value="PP2Cc"/>
    <property type="match status" value="1"/>
</dbReference>
<dbReference type="SMART" id="SM00331">
    <property type="entry name" value="PP2C_SIG"/>
    <property type="match status" value="1"/>
</dbReference>
<dbReference type="InterPro" id="IPR015655">
    <property type="entry name" value="PP2C"/>
</dbReference>
<dbReference type="EMBL" id="SDMQ01000010">
    <property type="protein sequence ID" value="TBT83749.1"/>
    <property type="molecule type" value="Genomic_DNA"/>
</dbReference>
<dbReference type="OrthoDB" id="9801841at2"/>
<proteinExistence type="predicted"/>
<dbReference type="AlphaFoldDB" id="A0A4Q9KDS8"/>
<dbReference type="Proteomes" id="UP000292373">
    <property type="component" value="Unassembled WGS sequence"/>
</dbReference>
<dbReference type="PANTHER" id="PTHR47992">
    <property type="entry name" value="PROTEIN PHOSPHATASE"/>
    <property type="match status" value="1"/>
</dbReference>
<protein>
    <submittedName>
        <fullName evidence="2">Serine/threonine-protein phosphatase</fullName>
    </submittedName>
</protein>
<dbReference type="SUPFAM" id="SSF81606">
    <property type="entry name" value="PP2C-like"/>
    <property type="match status" value="1"/>
</dbReference>
<dbReference type="GO" id="GO:0004722">
    <property type="term" value="F:protein serine/threonine phosphatase activity"/>
    <property type="evidence" value="ECO:0007669"/>
    <property type="project" value="InterPro"/>
</dbReference>
<comment type="caution">
    <text evidence="2">The sequence shown here is derived from an EMBL/GenBank/DDBJ whole genome shotgun (WGS) entry which is preliminary data.</text>
</comment>
<dbReference type="InterPro" id="IPR001932">
    <property type="entry name" value="PPM-type_phosphatase-like_dom"/>
</dbReference>
<organism evidence="2 3">
    <name type="scientific">Propioniciclava sinopodophylli</name>
    <dbReference type="NCBI Taxonomy" id="1837344"/>
    <lineage>
        <taxon>Bacteria</taxon>
        <taxon>Bacillati</taxon>
        <taxon>Actinomycetota</taxon>
        <taxon>Actinomycetes</taxon>
        <taxon>Propionibacteriales</taxon>
        <taxon>Propionibacteriaceae</taxon>
        <taxon>Propioniciclava</taxon>
    </lineage>
</organism>
<gene>
    <name evidence="2" type="ORF">ET989_10530</name>
</gene>
<evidence type="ECO:0000313" key="2">
    <source>
        <dbReference type="EMBL" id="TBT83749.1"/>
    </source>
</evidence>
<evidence type="ECO:0000313" key="3">
    <source>
        <dbReference type="Proteomes" id="UP000292373"/>
    </source>
</evidence>